<dbReference type="GO" id="GO:0004300">
    <property type="term" value="F:enoyl-CoA hydratase activity"/>
    <property type="evidence" value="ECO:0007669"/>
    <property type="project" value="UniProtKB-EC"/>
</dbReference>
<dbReference type="PANTHER" id="PTHR11941:SF54">
    <property type="entry name" value="ENOYL-COA HYDRATASE, MITOCHONDRIAL"/>
    <property type="match status" value="1"/>
</dbReference>
<dbReference type="Pfam" id="PF00378">
    <property type="entry name" value="ECH_1"/>
    <property type="match status" value="1"/>
</dbReference>
<name>A0A3B0SYU9_9ZZZZ</name>
<dbReference type="EC" id="4.2.1.17" evidence="1"/>
<dbReference type="CDD" id="cd06558">
    <property type="entry name" value="crotonase-like"/>
    <property type="match status" value="1"/>
</dbReference>
<dbReference type="AlphaFoldDB" id="A0A3B0SYU9"/>
<evidence type="ECO:0000313" key="1">
    <source>
        <dbReference type="EMBL" id="VAW09133.1"/>
    </source>
</evidence>
<dbReference type="GO" id="GO:0006635">
    <property type="term" value="P:fatty acid beta-oxidation"/>
    <property type="evidence" value="ECO:0007669"/>
    <property type="project" value="TreeGrafter"/>
</dbReference>
<dbReference type="InterPro" id="IPR001753">
    <property type="entry name" value="Enoyl-CoA_hydra/iso"/>
</dbReference>
<keyword evidence="1" id="KW-0456">Lyase</keyword>
<gene>
    <name evidence="1" type="ORF">MNBD_ACTINO01-296</name>
</gene>
<reference evidence="1" key="1">
    <citation type="submission" date="2018-06" db="EMBL/GenBank/DDBJ databases">
        <authorList>
            <person name="Zhirakovskaya E."/>
        </authorList>
    </citation>
    <scope>NUCLEOTIDE SEQUENCE</scope>
</reference>
<dbReference type="InterPro" id="IPR029045">
    <property type="entry name" value="ClpP/crotonase-like_dom_sf"/>
</dbReference>
<dbReference type="Gene3D" id="3.90.226.10">
    <property type="entry name" value="2-enoyl-CoA Hydratase, Chain A, domain 1"/>
    <property type="match status" value="1"/>
</dbReference>
<dbReference type="PANTHER" id="PTHR11941">
    <property type="entry name" value="ENOYL-COA HYDRATASE-RELATED"/>
    <property type="match status" value="1"/>
</dbReference>
<accession>A0A3B0SYU9</accession>
<protein>
    <submittedName>
        <fullName evidence="1">Enoyl-CoA hydratase</fullName>
        <ecNumber evidence="1">4.2.1.17</ecNumber>
    </submittedName>
</protein>
<sequence length="255" mass="27008">MNPEYLEIDLSGPIATIALNRPEKLNALSLQMLAELEQAADLVASSDSRALVLSGNGTSFSAGMDLETFSDGVLFQTDNDLRYDAASLGGKVADAIERIPQATVVALQGNVVGGGIVLASACDLRVAEEGTVFSIPEIDLGIPLAWGGIKRLVREIGPARTREFVMTCRPFTVEEAHAAGFVNNIVGTGEALAAATHLAETVAAKARLPITTTKRHVAEVLSGDTSRDDAMGLLAAIEDPESVSLRDEYVRRFRS</sequence>
<proteinExistence type="predicted"/>
<organism evidence="1">
    <name type="scientific">hydrothermal vent metagenome</name>
    <dbReference type="NCBI Taxonomy" id="652676"/>
    <lineage>
        <taxon>unclassified sequences</taxon>
        <taxon>metagenomes</taxon>
        <taxon>ecological metagenomes</taxon>
    </lineage>
</organism>
<dbReference type="SUPFAM" id="SSF52096">
    <property type="entry name" value="ClpP/crotonase"/>
    <property type="match status" value="1"/>
</dbReference>
<dbReference type="EMBL" id="UOEI01000684">
    <property type="protein sequence ID" value="VAW09133.1"/>
    <property type="molecule type" value="Genomic_DNA"/>
</dbReference>